<dbReference type="InterPro" id="IPR003661">
    <property type="entry name" value="HisK_dim/P_dom"/>
</dbReference>
<feature type="domain" description="PAS" evidence="9">
    <location>
        <begin position="136"/>
        <end position="201"/>
    </location>
</feature>
<gene>
    <name evidence="11" type="ORF">ABNE31_08835</name>
</gene>
<proteinExistence type="predicted"/>
<keyword evidence="6" id="KW-0902">Two-component regulatory system</keyword>
<keyword evidence="7" id="KW-0175">Coiled coil</keyword>
<dbReference type="Gene3D" id="1.10.287.130">
    <property type="match status" value="1"/>
</dbReference>
<dbReference type="SMART" id="SM00086">
    <property type="entry name" value="PAC"/>
    <property type="match status" value="2"/>
</dbReference>
<evidence type="ECO:0000256" key="7">
    <source>
        <dbReference type="SAM" id="Coils"/>
    </source>
</evidence>
<dbReference type="PROSITE" id="PS50113">
    <property type="entry name" value="PAC"/>
    <property type="match status" value="1"/>
</dbReference>
<name>A0AAU7MW84_9FLAO</name>
<dbReference type="EMBL" id="CP157804">
    <property type="protein sequence ID" value="XBQ21707.1"/>
    <property type="molecule type" value="Genomic_DNA"/>
</dbReference>
<dbReference type="EC" id="2.7.13.3" evidence="2"/>
<dbReference type="PROSITE" id="PS50112">
    <property type="entry name" value="PAS"/>
    <property type="match status" value="2"/>
</dbReference>
<evidence type="ECO:0000256" key="3">
    <source>
        <dbReference type="ARBA" id="ARBA00022553"/>
    </source>
</evidence>
<organism evidence="11">
    <name type="scientific">Flagellimonas sp. MMG031</name>
    <dbReference type="NCBI Taxonomy" id="3158549"/>
    <lineage>
        <taxon>Bacteria</taxon>
        <taxon>Pseudomonadati</taxon>
        <taxon>Bacteroidota</taxon>
        <taxon>Flavobacteriia</taxon>
        <taxon>Flavobacteriales</taxon>
        <taxon>Flavobacteriaceae</taxon>
        <taxon>Flagellimonas</taxon>
    </lineage>
</organism>
<comment type="catalytic activity">
    <reaction evidence="1">
        <text>ATP + protein L-histidine = ADP + protein N-phospho-L-histidine.</text>
        <dbReference type="EC" id="2.7.13.3"/>
    </reaction>
</comment>
<dbReference type="PANTHER" id="PTHR43711">
    <property type="entry name" value="TWO-COMPONENT HISTIDINE KINASE"/>
    <property type="match status" value="1"/>
</dbReference>
<dbReference type="NCBIfam" id="TIGR00229">
    <property type="entry name" value="sensory_box"/>
    <property type="match status" value="2"/>
</dbReference>
<dbReference type="SUPFAM" id="SSF55785">
    <property type="entry name" value="PYP-like sensor domain (PAS domain)"/>
    <property type="match status" value="2"/>
</dbReference>
<dbReference type="SUPFAM" id="SSF55874">
    <property type="entry name" value="ATPase domain of HSP90 chaperone/DNA topoisomerase II/histidine kinase"/>
    <property type="match status" value="1"/>
</dbReference>
<keyword evidence="4" id="KW-0808">Transferase</keyword>
<dbReference type="CDD" id="cd00130">
    <property type="entry name" value="PAS"/>
    <property type="match status" value="2"/>
</dbReference>
<dbReference type="InterPro" id="IPR004358">
    <property type="entry name" value="Sig_transdc_His_kin-like_C"/>
</dbReference>
<dbReference type="PRINTS" id="PR00344">
    <property type="entry name" value="BCTRLSENSOR"/>
</dbReference>
<dbReference type="GO" id="GO:0000155">
    <property type="term" value="F:phosphorelay sensor kinase activity"/>
    <property type="evidence" value="ECO:0007669"/>
    <property type="project" value="InterPro"/>
</dbReference>
<dbReference type="InterPro" id="IPR035965">
    <property type="entry name" value="PAS-like_dom_sf"/>
</dbReference>
<evidence type="ECO:0000256" key="6">
    <source>
        <dbReference type="ARBA" id="ARBA00023012"/>
    </source>
</evidence>
<dbReference type="Gene3D" id="3.30.565.10">
    <property type="entry name" value="Histidine kinase-like ATPase, C-terminal domain"/>
    <property type="match status" value="1"/>
</dbReference>
<dbReference type="Pfam" id="PF13426">
    <property type="entry name" value="PAS_9"/>
    <property type="match status" value="2"/>
</dbReference>
<evidence type="ECO:0000256" key="1">
    <source>
        <dbReference type="ARBA" id="ARBA00000085"/>
    </source>
</evidence>
<evidence type="ECO:0000259" key="8">
    <source>
        <dbReference type="PROSITE" id="PS50109"/>
    </source>
</evidence>
<keyword evidence="5" id="KW-0418">Kinase</keyword>
<feature type="domain" description="PAC" evidence="10">
    <location>
        <begin position="83"/>
        <end position="133"/>
    </location>
</feature>
<evidence type="ECO:0000256" key="5">
    <source>
        <dbReference type="ARBA" id="ARBA00022777"/>
    </source>
</evidence>
<reference evidence="11" key="1">
    <citation type="submission" date="2024-05" db="EMBL/GenBank/DDBJ databases">
        <title>Draft Genome Sequences of Flagellimonas sp. MMG031 and Marinobacter sp. MMG032 Isolated from the dinoflagellate Symbiodinium pilosum.</title>
        <authorList>
            <person name="Shikuma N.J."/>
            <person name="Farrell M.V."/>
        </authorList>
    </citation>
    <scope>NUCLEOTIDE SEQUENCE</scope>
    <source>
        <strain evidence="11">MMG031</strain>
    </source>
</reference>
<dbReference type="KEGG" id="fld:ABNE31_08835"/>
<accession>A0AAU7MW84</accession>
<dbReference type="Pfam" id="PF02518">
    <property type="entry name" value="HATPase_c"/>
    <property type="match status" value="1"/>
</dbReference>
<evidence type="ECO:0000256" key="2">
    <source>
        <dbReference type="ARBA" id="ARBA00012438"/>
    </source>
</evidence>
<dbReference type="PROSITE" id="PS50109">
    <property type="entry name" value="HIS_KIN"/>
    <property type="match status" value="1"/>
</dbReference>
<dbReference type="SMART" id="SM00388">
    <property type="entry name" value="HisKA"/>
    <property type="match status" value="1"/>
</dbReference>
<dbReference type="SMART" id="SM00091">
    <property type="entry name" value="PAS"/>
    <property type="match status" value="2"/>
</dbReference>
<dbReference type="AlphaFoldDB" id="A0AAU7MW84"/>
<keyword evidence="3" id="KW-0597">Phosphoprotein</keyword>
<dbReference type="InterPro" id="IPR000014">
    <property type="entry name" value="PAS"/>
</dbReference>
<feature type="coiled-coil region" evidence="7">
    <location>
        <begin position="246"/>
        <end position="280"/>
    </location>
</feature>
<dbReference type="InterPro" id="IPR050736">
    <property type="entry name" value="Sensor_HK_Regulatory"/>
</dbReference>
<dbReference type="InterPro" id="IPR036890">
    <property type="entry name" value="HATPase_C_sf"/>
</dbReference>
<dbReference type="CDD" id="cd00082">
    <property type="entry name" value="HisKA"/>
    <property type="match status" value="1"/>
</dbReference>
<feature type="domain" description="Histidine kinase" evidence="8">
    <location>
        <begin position="284"/>
        <end position="500"/>
    </location>
</feature>
<dbReference type="Gene3D" id="3.30.450.20">
    <property type="entry name" value="PAS domain"/>
    <property type="match status" value="2"/>
</dbReference>
<dbReference type="InterPro" id="IPR001610">
    <property type="entry name" value="PAC"/>
</dbReference>
<feature type="domain" description="PAS" evidence="9">
    <location>
        <begin position="6"/>
        <end position="59"/>
    </location>
</feature>
<dbReference type="RefSeq" id="WP_349350943.1">
    <property type="nucleotide sequence ID" value="NZ_CP157804.1"/>
</dbReference>
<evidence type="ECO:0000313" key="11">
    <source>
        <dbReference type="EMBL" id="XBQ21707.1"/>
    </source>
</evidence>
<dbReference type="PANTHER" id="PTHR43711:SF26">
    <property type="entry name" value="SENSOR HISTIDINE KINASE RCSC"/>
    <property type="match status" value="1"/>
</dbReference>
<dbReference type="InterPro" id="IPR036097">
    <property type="entry name" value="HisK_dim/P_sf"/>
</dbReference>
<sequence length="509" mass="58407">MEKFEESNVLGMFSEVISEGILIVNAQQQITASNKAANKMFNYNEGELLGQPLDILIPKRIKHKHGQLAHRFMGEGKARQMGKGLDLVGIRKDGEEFPLEISLNPFKMKEQQYVLALIMDITEKKKAEQTIDYWFQIFDESLNEIYVFDAESFIFINVNQGAQRNLGYSIQELTNMSVMDIKPEVSAEVMQRLLSPLIAKRREKVIFESVHRRKDGTHYPVEVHLQLSYIEKRRVGVAIVLDITERKNYTQQLENTVEERTEQLREALKAEKKLNELKTKFLSLVSHEFKTPLSSILTSTSLLTKYTTTEQQDKRDKHIATIKSKVRYLDNILTDFLSIERLDSGKVNYALTSFPLSKLINEVVYDANTLLKEGQRIQYPQNIDGIVIEFDEKIMGLALSNLVHNAIKYSPEDSDIELKVHQEREQLKIDVVDQGLGVPEEDQPFIFDRYFRATNVLTVQGTGIGLNTVRQHMHNLNANVTFKSELGRGSTFTLHIPINNKENEKDLTG</sequence>
<dbReference type="InterPro" id="IPR000700">
    <property type="entry name" value="PAS-assoc_C"/>
</dbReference>
<dbReference type="InterPro" id="IPR003594">
    <property type="entry name" value="HATPase_dom"/>
</dbReference>
<evidence type="ECO:0000259" key="9">
    <source>
        <dbReference type="PROSITE" id="PS50112"/>
    </source>
</evidence>
<evidence type="ECO:0000259" key="10">
    <source>
        <dbReference type="PROSITE" id="PS50113"/>
    </source>
</evidence>
<evidence type="ECO:0000256" key="4">
    <source>
        <dbReference type="ARBA" id="ARBA00022679"/>
    </source>
</evidence>
<dbReference type="InterPro" id="IPR005467">
    <property type="entry name" value="His_kinase_dom"/>
</dbReference>
<dbReference type="Pfam" id="PF00512">
    <property type="entry name" value="HisKA"/>
    <property type="match status" value="1"/>
</dbReference>
<dbReference type="SMART" id="SM00387">
    <property type="entry name" value="HATPase_c"/>
    <property type="match status" value="1"/>
</dbReference>
<protein>
    <recommendedName>
        <fullName evidence="2">histidine kinase</fullName>
        <ecNumber evidence="2">2.7.13.3</ecNumber>
    </recommendedName>
</protein>
<dbReference type="SUPFAM" id="SSF47384">
    <property type="entry name" value="Homodimeric domain of signal transducing histidine kinase"/>
    <property type="match status" value="1"/>
</dbReference>